<dbReference type="RefSeq" id="WP_229687796.1">
    <property type="nucleotide sequence ID" value="NZ_BMIB01000002.1"/>
</dbReference>
<reference evidence="3" key="2">
    <citation type="submission" date="2020-09" db="EMBL/GenBank/DDBJ databases">
        <authorList>
            <person name="Sun Q."/>
            <person name="Zhou Y."/>
        </authorList>
    </citation>
    <scope>NUCLEOTIDE SEQUENCE</scope>
    <source>
        <strain evidence="3">CGMCC 1.15290</strain>
    </source>
</reference>
<feature type="domain" description="Activator of Hsp90 ATPase homologue 1/2-like C-terminal" evidence="2">
    <location>
        <begin position="14"/>
        <end position="141"/>
    </location>
</feature>
<dbReference type="CDD" id="cd08901">
    <property type="entry name" value="SRPBCC_CalC_Aha1-like_8"/>
    <property type="match status" value="1"/>
</dbReference>
<reference evidence="3" key="1">
    <citation type="journal article" date="2014" name="Int. J. Syst. Evol. Microbiol.">
        <title>Complete genome sequence of Corynebacterium casei LMG S-19264T (=DSM 44701T), isolated from a smear-ripened cheese.</title>
        <authorList>
            <consortium name="US DOE Joint Genome Institute (JGI-PGF)"/>
            <person name="Walter F."/>
            <person name="Albersmeier A."/>
            <person name="Kalinowski J."/>
            <person name="Ruckert C."/>
        </authorList>
    </citation>
    <scope>NUCLEOTIDE SEQUENCE</scope>
    <source>
        <strain evidence="3">CGMCC 1.15290</strain>
    </source>
</reference>
<dbReference type="AlphaFoldDB" id="A0A917IXP7"/>
<name>A0A917IXP7_9BACT</name>
<feature type="domain" description="Activator of Hsp90 ATPase homologue 1/2-like C-terminal" evidence="2">
    <location>
        <begin position="161"/>
        <end position="279"/>
    </location>
</feature>
<evidence type="ECO:0000259" key="2">
    <source>
        <dbReference type="Pfam" id="PF08327"/>
    </source>
</evidence>
<evidence type="ECO:0000313" key="4">
    <source>
        <dbReference type="Proteomes" id="UP000627292"/>
    </source>
</evidence>
<dbReference type="InterPro" id="IPR023393">
    <property type="entry name" value="START-like_dom_sf"/>
</dbReference>
<accession>A0A917IXP7</accession>
<gene>
    <name evidence="3" type="ORF">GCM10011379_17110</name>
</gene>
<evidence type="ECO:0000313" key="3">
    <source>
        <dbReference type="EMBL" id="GGH64732.1"/>
    </source>
</evidence>
<comment type="caution">
    <text evidence="3">The sequence shown here is derived from an EMBL/GenBank/DDBJ whole genome shotgun (WGS) entry which is preliminary data.</text>
</comment>
<dbReference type="InterPro" id="IPR013538">
    <property type="entry name" value="ASHA1/2-like_C"/>
</dbReference>
<dbReference type="CDD" id="cd07814">
    <property type="entry name" value="SRPBCC_CalC_Aha1-like"/>
    <property type="match status" value="1"/>
</dbReference>
<protein>
    <recommendedName>
        <fullName evidence="2">Activator of Hsp90 ATPase homologue 1/2-like C-terminal domain-containing protein</fullName>
    </recommendedName>
</protein>
<dbReference type="Gene3D" id="3.30.530.20">
    <property type="match status" value="2"/>
</dbReference>
<organism evidence="3 4">
    <name type="scientific">Filimonas zeae</name>
    <dbReference type="NCBI Taxonomy" id="1737353"/>
    <lineage>
        <taxon>Bacteria</taxon>
        <taxon>Pseudomonadati</taxon>
        <taxon>Bacteroidota</taxon>
        <taxon>Chitinophagia</taxon>
        <taxon>Chitinophagales</taxon>
        <taxon>Chitinophagaceae</taxon>
        <taxon>Filimonas</taxon>
    </lineage>
</organism>
<sequence>MEKISITLERIMAASPEAVYDAWLKPEWLGKWMFGPAVREEEILRLENDPVVGGQFSYLVKRGDDIINHVGTYLALVPGRQLSFTWGIEGGSVDESVVNIELFTTAGGCRLVLTHELAADWADYAGRTREGWTFMLGKLNSVYLAETDIPRVTAQMLIRKPAAEVYTAFADPAVTRHFWFTHGSDILEKGKTVTWTWEMYNVSTNVYVREAVPGKKIAIEWDEPATYVDFEFRDLGDDTTYVVITHYGFNVSGSDLIKLVADTAGGFTTVLDGLKAYLEHGLLLNLIADKFPKNAVQHGK</sequence>
<proteinExistence type="inferred from homology"/>
<dbReference type="Pfam" id="PF08327">
    <property type="entry name" value="AHSA1"/>
    <property type="match status" value="2"/>
</dbReference>
<keyword evidence="4" id="KW-1185">Reference proteome</keyword>
<dbReference type="SUPFAM" id="SSF55961">
    <property type="entry name" value="Bet v1-like"/>
    <property type="match status" value="2"/>
</dbReference>
<dbReference type="Proteomes" id="UP000627292">
    <property type="component" value="Unassembled WGS sequence"/>
</dbReference>
<comment type="similarity">
    <text evidence="1">Belongs to the AHA1 family.</text>
</comment>
<dbReference type="EMBL" id="BMIB01000002">
    <property type="protein sequence ID" value="GGH64732.1"/>
    <property type="molecule type" value="Genomic_DNA"/>
</dbReference>
<evidence type="ECO:0000256" key="1">
    <source>
        <dbReference type="ARBA" id="ARBA00006817"/>
    </source>
</evidence>